<dbReference type="Proteomes" id="UP000094869">
    <property type="component" value="Unassembled WGS sequence"/>
</dbReference>
<evidence type="ECO:0000256" key="6">
    <source>
        <dbReference type="ARBA" id="ARBA00023136"/>
    </source>
</evidence>
<keyword evidence="14" id="KW-1185">Reference proteome</keyword>
<protein>
    <submittedName>
        <fullName evidence="9">Lactose transport system permease protein LacF</fullName>
    </submittedName>
</protein>
<evidence type="ECO:0000313" key="14">
    <source>
        <dbReference type="Proteomes" id="UP000094869"/>
    </source>
</evidence>
<dbReference type="Proteomes" id="UP000094067">
    <property type="component" value="Unassembled WGS sequence"/>
</dbReference>
<organism evidence="9 12">
    <name type="scientific">Eisenbergiella tayi</name>
    <dbReference type="NCBI Taxonomy" id="1432052"/>
    <lineage>
        <taxon>Bacteria</taxon>
        <taxon>Bacillati</taxon>
        <taxon>Bacillota</taxon>
        <taxon>Clostridia</taxon>
        <taxon>Lachnospirales</taxon>
        <taxon>Lachnospiraceae</taxon>
        <taxon>Eisenbergiella</taxon>
    </lineage>
</organism>
<dbReference type="EMBL" id="MCGH01000001">
    <property type="protein sequence ID" value="ODM08719.1"/>
    <property type="molecule type" value="Genomic_DNA"/>
</dbReference>
<dbReference type="GO" id="GO:0055085">
    <property type="term" value="P:transmembrane transport"/>
    <property type="evidence" value="ECO:0007669"/>
    <property type="project" value="InterPro"/>
</dbReference>
<evidence type="ECO:0000259" key="8">
    <source>
        <dbReference type="PROSITE" id="PS50928"/>
    </source>
</evidence>
<feature type="transmembrane region" description="Helical" evidence="7">
    <location>
        <begin position="202"/>
        <end position="223"/>
    </location>
</feature>
<accession>A0A1E3AJB0</accession>
<dbReference type="PANTHER" id="PTHR30193:SF37">
    <property type="entry name" value="INNER MEMBRANE ABC TRANSPORTER PERMEASE PROTEIN YCJO"/>
    <property type="match status" value="1"/>
</dbReference>
<evidence type="ECO:0000256" key="3">
    <source>
        <dbReference type="ARBA" id="ARBA00022475"/>
    </source>
</evidence>
<dbReference type="InterPro" id="IPR035906">
    <property type="entry name" value="MetI-like_sf"/>
</dbReference>
<dbReference type="GO" id="GO:0005886">
    <property type="term" value="C:plasma membrane"/>
    <property type="evidence" value="ECO:0007669"/>
    <property type="project" value="UniProtKB-SubCell"/>
</dbReference>
<keyword evidence="2 7" id="KW-0813">Transport</keyword>
<dbReference type="SUPFAM" id="SSF160964">
    <property type="entry name" value="MalF N-terminal region-like"/>
    <property type="match status" value="1"/>
</dbReference>
<dbReference type="EMBL" id="MEHA01000037">
    <property type="protein sequence ID" value="ODR42680.1"/>
    <property type="molecule type" value="Genomic_DNA"/>
</dbReference>
<dbReference type="RefSeq" id="WP_044968152.1">
    <property type="nucleotide sequence ID" value="NZ_DAWDRA010000212.1"/>
</dbReference>
<dbReference type="PANTHER" id="PTHR30193">
    <property type="entry name" value="ABC TRANSPORTER PERMEASE PROTEIN"/>
    <property type="match status" value="1"/>
</dbReference>
<evidence type="ECO:0000256" key="7">
    <source>
        <dbReference type="RuleBase" id="RU363032"/>
    </source>
</evidence>
<dbReference type="AlphaFoldDB" id="A0A1E3AJB0"/>
<dbReference type="Gene3D" id="1.10.3720.10">
    <property type="entry name" value="MetI-like"/>
    <property type="match status" value="1"/>
</dbReference>
<dbReference type="PROSITE" id="PS50928">
    <property type="entry name" value="ABC_TM1"/>
    <property type="match status" value="1"/>
</dbReference>
<evidence type="ECO:0000313" key="13">
    <source>
        <dbReference type="Proteomes" id="UP000094271"/>
    </source>
</evidence>
<reference evidence="9 12" key="1">
    <citation type="submission" date="2016-07" db="EMBL/GenBank/DDBJ databases">
        <title>Characterization of isolates of Eisenbergiella tayi derived from blood cultures, using whole genome sequencing.</title>
        <authorList>
            <person name="Burdz T."/>
            <person name="Wiebe D."/>
            <person name="Huynh C."/>
            <person name="Bernard K."/>
        </authorList>
    </citation>
    <scope>NUCLEOTIDE SEQUENCE [LARGE SCALE GENOMIC DNA]</scope>
    <source>
        <strain evidence="9 12">NML 110608</strain>
    </source>
</reference>
<gene>
    <name evidence="9" type="primary">lacF_4</name>
    <name evidence="10" type="ORF">BEI59_31295</name>
    <name evidence="9" type="ORF">BEI61_00348</name>
    <name evidence="11" type="ORF">BEI63_20685</name>
</gene>
<evidence type="ECO:0000256" key="1">
    <source>
        <dbReference type="ARBA" id="ARBA00004651"/>
    </source>
</evidence>
<evidence type="ECO:0000256" key="2">
    <source>
        <dbReference type="ARBA" id="ARBA00022448"/>
    </source>
</evidence>
<evidence type="ECO:0000313" key="9">
    <source>
        <dbReference type="EMBL" id="ODM08719.1"/>
    </source>
</evidence>
<evidence type="ECO:0000313" key="11">
    <source>
        <dbReference type="EMBL" id="ODR51613.1"/>
    </source>
</evidence>
<dbReference type="CDD" id="cd06261">
    <property type="entry name" value="TM_PBP2"/>
    <property type="match status" value="1"/>
</dbReference>
<keyword evidence="6 7" id="KW-0472">Membrane</keyword>
<evidence type="ECO:0000256" key="4">
    <source>
        <dbReference type="ARBA" id="ARBA00022692"/>
    </source>
</evidence>
<dbReference type="OrthoDB" id="42615at2"/>
<name>A0A1E3AJB0_9FIRM</name>
<evidence type="ECO:0000313" key="10">
    <source>
        <dbReference type="EMBL" id="ODR42680.1"/>
    </source>
</evidence>
<proteinExistence type="inferred from homology"/>
<comment type="subcellular location">
    <subcellularLocation>
        <location evidence="1 7">Cell membrane</location>
        <topology evidence="1 7">Multi-pass membrane protein</topology>
    </subcellularLocation>
</comment>
<evidence type="ECO:0000256" key="5">
    <source>
        <dbReference type="ARBA" id="ARBA00022989"/>
    </source>
</evidence>
<keyword evidence="3" id="KW-1003">Cell membrane</keyword>
<keyword evidence="5 7" id="KW-1133">Transmembrane helix</keyword>
<reference evidence="10 13" key="3">
    <citation type="submission" date="2016-08" db="EMBL/GenBank/DDBJ databases">
        <authorList>
            <person name="Seilhamer J.J."/>
        </authorList>
    </citation>
    <scope>NUCLEOTIDE SEQUENCE [LARGE SCALE GENOMIC DNA]</scope>
    <source>
        <strain evidence="10 13">NML150140-1</strain>
    </source>
</reference>
<dbReference type="EMBL" id="MEHD01000032">
    <property type="protein sequence ID" value="ODR51613.1"/>
    <property type="molecule type" value="Genomic_DNA"/>
</dbReference>
<feature type="domain" description="ABC transmembrane type-1" evidence="8">
    <location>
        <begin position="70"/>
        <end position="283"/>
    </location>
</feature>
<dbReference type="SUPFAM" id="SSF161098">
    <property type="entry name" value="MetI-like"/>
    <property type="match status" value="1"/>
</dbReference>
<sequence length="294" mass="33401">MKKKKVWDYLWDMLFILPAFVLFFAVIWYPLIKSILYSFTNYDGMSKSFDFVGLTNYMKIFSSKYIKAGIGNTLKFAVVNCLLCNIFQLLLALVLDKKLILKRYLRVAFYVPVLLCTVVVSVVFGHIMQYNGILNTFFREAGLGKFVIDWFGNETAAFIMVCVVNIWQWLGYGAIIYLGGLQTIPENLYEAAKIDGARPFQIFRKITFPLLMPSVTILTFLNLTGGLKLFDLPYTLTAGAPNDATETVSMVIYRMAFKERKMGYASAVSVIFLLVIAVVSIVQVVATRKKEVEM</sequence>
<feature type="transmembrane region" description="Helical" evidence="7">
    <location>
        <begin position="107"/>
        <end position="128"/>
    </location>
</feature>
<dbReference type="InterPro" id="IPR051393">
    <property type="entry name" value="ABC_transporter_permease"/>
</dbReference>
<feature type="transmembrane region" description="Helical" evidence="7">
    <location>
        <begin position="76"/>
        <end position="95"/>
    </location>
</feature>
<dbReference type="InterPro" id="IPR000515">
    <property type="entry name" value="MetI-like"/>
</dbReference>
<comment type="caution">
    <text evidence="9">The sequence shown here is derived from an EMBL/GenBank/DDBJ whole genome shotgun (WGS) entry which is preliminary data.</text>
</comment>
<comment type="similarity">
    <text evidence="7">Belongs to the binding-protein-dependent transport system permease family.</text>
</comment>
<feature type="transmembrane region" description="Helical" evidence="7">
    <location>
        <begin position="9"/>
        <end position="31"/>
    </location>
</feature>
<evidence type="ECO:0000313" key="12">
    <source>
        <dbReference type="Proteomes" id="UP000094067"/>
    </source>
</evidence>
<dbReference type="Proteomes" id="UP000094271">
    <property type="component" value="Unassembled WGS sequence"/>
</dbReference>
<dbReference type="Pfam" id="PF00528">
    <property type="entry name" value="BPD_transp_1"/>
    <property type="match status" value="1"/>
</dbReference>
<feature type="transmembrane region" description="Helical" evidence="7">
    <location>
        <begin position="264"/>
        <end position="286"/>
    </location>
</feature>
<keyword evidence="4 7" id="KW-0812">Transmembrane</keyword>
<reference evidence="11 14" key="2">
    <citation type="submission" date="2016-08" db="EMBL/GenBank/DDBJ databases">
        <title>Characterization of Isolates of Eisenbergiella tayi Derived from Blood Cultures, Using Whole Genome Sequencing.</title>
        <authorList>
            <person name="Bernier A.-M."/>
            <person name="Burdz T."/>
            <person name="Wiebe D."/>
            <person name="Bernard K."/>
        </authorList>
    </citation>
    <scope>NUCLEOTIDE SEQUENCE [LARGE SCALE GENOMIC DNA]</scope>
    <source>
        <strain evidence="11 14">NML120146</strain>
    </source>
</reference>
<feature type="transmembrane region" description="Helical" evidence="7">
    <location>
        <begin position="156"/>
        <end position="181"/>
    </location>
</feature>